<keyword evidence="1" id="KW-0812">Transmembrane</keyword>
<feature type="transmembrane region" description="Helical" evidence="1">
    <location>
        <begin position="116"/>
        <end position="138"/>
    </location>
</feature>
<feature type="transmembrane region" description="Helical" evidence="1">
    <location>
        <begin position="6"/>
        <end position="26"/>
    </location>
</feature>
<feature type="transmembrane region" description="Helical" evidence="1">
    <location>
        <begin position="228"/>
        <end position="246"/>
    </location>
</feature>
<feature type="transmembrane region" description="Helical" evidence="1">
    <location>
        <begin position="158"/>
        <end position="179"/>
    </location>
</feature>
<dbReference type="PANTHER" id="PTHR36111:SF2">
    <property type="entry name" value="INNER MEMBRANE PROTEIN"/>
    <property type="match status" value="1"/>
</dbReference>
<sequence>MNDLFVGAGTVLNVVCIVAGAIIGGLLGNRLSNRLRELVTDVLGLVTLLVGIMSAWLISSAQLNDEVGDGFAILVLLGALLIGGILGTWLKITERFDSVGAFLNSKFNSGGESAKFIEGFVSASLLFVVGPLAIMGSISDGLGTGLDQLVLKSSLDFFAAMAFAASFGAFGVAASALSVGSYQGLFTLVGVLAGSALSVAQIDALTATGGVLLIGVGLRLLAIKQVKVADLLPALLIAPLLVSLLARI</sequence>
<organism evidence="2">
    <name type="scientific">freshwater metagenome</name>
    <dbReference type="NCBI Taxonomy" id="449393"/>
    <lineage>
        <taxon>unclassified sequences</taxon>
        <taxon>metagenomes</taxon>
        <taxon>ecological metagenomes</taxon>
    </lineage>
</organism>
<feature type="transmembrane region" description="Helical" evidence="1">
    <location>
        <begin position="38"/>
        <end position="58"/>
    </location>
</feature>
<dbReference type="AlphaFoldDB" id="A0A6J6EB76"/>
<proteinExistence type="predicted"/>
<keyword evidence="1" id="KW-0472">Membrane</keyword>
<name>A0A6J6EB76_9ZZZZ</name>
<accession>A0A6J6EB76</accession>
<feature type="transmembrane region" description="Helical" evidence="1">
    <location>
        <begin position="186"/>
        <end position="216"/>
    </location>
</feature>
<evidence type="ECO:0000313" key="2">
    <source>
        <dbReference type="EMBL" id="CAB4573682.1"/>
    </source>
</evidence>
<dbReference type="EMBL" id="CAEZTT010000036">
    <property type="protein sequence ID" value="CAB4573682.1"/>
    <property type="molecule type" value="Genomic_DNA"/>
</dbReference>
<dbReference type="PANTHER" id="PTHR36111">
    <property type="entry name" value="INNER MEMBRANE PROTEIN-RELATED"/>
    <property type="match status" value="1"/>
</dbReference>
<evidence type="ECO:0000256" key="1">
    <source>
        <dbReference type="SAM" id="Phobius"/>
    </source>
</evidence>
<gene>
    <name evidence="2" type="ORF">UFOPK1726_00442</name>
</gene>
<protein>
    <submittedName>
        <fullName evidence="2">Unannotated protein</fullName>
    </submittedName>
</protein>
<feature type="transmembrane region" description="Helical" evidence="1">
    <location>
        <begin position="70"/>
        <end position="90"/>
    </location>
</feature>
<keyword evidence="1" id="KW-1133">Transmembrane helix</keyword>
<dbReference type="Pfam" id="PF04474">
    <property type="entry name" value="DUF554"/>
    <property type="match status" value="1"/>
</dbReference>
<dbReference type="InterPro" id="IPR007563">
    <property type="entry name" value="DUF554"/>
</dbReference>
<reference evidence="2" key="1">
    <citation type="submission" date="2020-05" db="EMBL/GenBank/DDBJ databases">
        <authorList>
            <person name="Chiriac C."/>
            <person name="Salcher M."/>
            <person name="Ghai R."/>
            <person name="Kavagutti S V."/>
        </authorList>
    </citation>
    <scope>NUCLEOTIDE SEQUENCE</scope>
</reference>